<evidence type="ECO:0000313" key="2">
    <source>
        <dbReference type="EMBL" id="RDK87426.1"/>
    </source>
</evidence>
<proteinExistence type="inferred from homology"/>
<comment type="similarity">
    <text evidence="1">Belongs to the UPF0167 family.</text>
</comment>
<sequence>MNGNRPLPCFKYHPYPLQTGAFKQDKTVLCDCCALHTDIYYASTFVSAGNITNLCFCPWCIADGVAAEKFDICFHESSDIEGQIVMYDSAGEFIGVNNIYPPEMVDLLTKRTPGYFGWQQAYWLAHCGEFCAFIDYVGWDDISQQLDAFADLAADCAHFGVKVEHLPKYLSNGDCQGYLFRCLKCGTLRLWADFS</sequence>
<dbReference type="Proteomes" id="UP000254848">
    <property type="component" value="Unassembled WGS sequence"/>
</dbReference>
<dbReference type="InterPro" id="IPR054918">
    <property type="entry name" value="UPF0167_CbrC"/>
</dbReference>
<dbReference type="OrthoDB" id="7065534at2"/>
<dbReference type="NCBIfam" id="NF040891">
    <property type="entry name" value="colicin_tol_CbrC"/>
    <property type="match status" value="1"/>
</dbReference>
<dbReference type="EMBL" id="QRAP01000009">
    <property type="protein sequence ID" value="RDK87426.1"/>
    <property type="molecule type" value="Genomic_DNA"/>
</dbReference>
<organism evidence="2 3">
    <name type="scientific">Enterobacillus tribolii</name>
    <dbReference type="NCBI Taxonomy" id="1487935"/>
    <lineage>
        <taxon>Bacteria</taxon>
        <taxon>Pseudomonadati</taxon>
        <taxon>Pseudomonadota</taxon>
        <taxon>Gammaproteobacteria</taxon>
        <taxon>Enterobacterales</taxon>
        <taxon>Hafniaceae</taxon>
        <taxon>Enterobacillus</taxon>
    </lineage>
</organism>
<evidence type="ECO:0000256" key="1">
    <source>
        <dbReference type="ARBA" id="ARBA00008525"/>
    </source>
</evidence>
<protein>
    <recommendedName>
        <fullName evidence="4">CbrC family protein</fullName>
    </recommendedName>
</protein>
<dbReference type="Pfam" id="PF03691">
    <property type="entry name" value="UPF0167"/>
    <property type="match status" value="1"/>
</dbReference>
<name>A0A370QGD8_9GAMM</name>
<dbReference type="AlphaFoldDB" id="A0A370QGD8"/>
<evidence type="ECO:0000313" key="3">
    <source>
        <dbReference type="Proteomes" id="UP000254848"/>
    </source>
</evidence>
<dbReference type="RefSeq" id="WP_115459744.1">
    <property type="nucleotide sequence ID" value="NZ_QRAP01000009.1"/>
</dbReference>
<comment type="caution">
    <text evidence="2">The sequence shown here is derived from an EMBL/GenBank/DDBJ whole genome shotgun (WGS) entry which is preliminary data.</text>
</comment>
<keyword evidence="3" id="KW-1185">Reference proteome</keyword>
<gene>
    <name evidence="2" type="ORF">C8D90_10921</name>
</gene>
<evidence type="ECO:0008006" key="4">
    <source>
        <dbReference type="Google" id="ProtNLM"/>
    </source>
</evidence>
<accession>A0A370QGD8</accession>
<reference evidence="2 3" key="1">
    <citation type="submission" date="2018-07" db="EMBL/GenBank/DDBJ databases">
        <title>Genomic Encyclopedia of Type Strains, Phase IV (KMG-IV): sequencing the most valuable type-strain genomes for metagenomic binning, comparative biology and taxonomic classification.</title>
        <authorList>
            <person name="Goeker M."/>
        </authorList>
    </citation>
    <scope>NUCLEOTIDE SEQUENCE [LARGE SCALE GENOMIC DNA]</scope>
    <source>
        <strain evidence="2 3">DSM 103736</strain>
    </source>
</reference>
<dbReference type="InterPro" id="IPR005363">
    <property type="entry name" value="UPF0167"/>
</dbReference>